<dbReference type="Pfam" id="PF00300">
    <property type="entry name" value="His_Phos_1"/>
    <property type="match status" value="1"/>
</dbReference>
<dbReference type="InterPro" id="IPR027417">
    <property type="entry name" value="P-loop_NTPase"/>
</dbReference>
<feature type="compositionally biased region" description="Low complexity" evidence="5">
    <location>
        <begin position="104"/>
        <end position="137"/>
    </location>
</feature>
<evidence type="ECO:0000256" key="5">
    <source>
        <dbReference type="SAM" id="MobiDB-lite"/>
    </source>
</evidence>
<feature type="active site" description="Proton donor/acceptor" evidence="3">
    <location>
        <position position="588"/>
    </location>
</feature>
<evidence type="ECO:0000256" key="3">
    <source>
        <dbReference type="PIRSR" id="PIRSR613078-1"/>
    </source>
</evidence>
<evidence type="ECO:0000256" key="2">
    <source>
        <dbReference type="ARBA" id="ARBA00022840"/>
    </source>
</evidence>
<feature type="compositionally biased region" description="Low complexity" evidence="5">
    <location>
        <begin position="245"/>
        <end position="261"/>
    </location>
</feature>
<dbReference type="GO" id="GO:0004331">
    <property type="term" value="F:fructose-2,6-bisphosphate 2-phosphatase activity"/>
    <property type="evidence" value="ECO:0007669"/>
    <property type="project" value="TreeGrafter"/>
</dbReference>
<gene>
    <name evidence="7" type="ORF">CDCA_CDCA09G2608</name>
</gene>
<organism evidence="7 8">
    <name type="scientific">Cyanidium caldarium</name>
    <name type="common">Red alga</name>
    <dbReference type="NCBI Taxonomy" id="2771"/>
    <lineage>
        <taxon>Eukaryota</taxon>
        <taxon>Rhodophyta</taxon>
        <taxon>Bangiophyceae</taxon>
        <taxon>Cyanidiales</taxon>
        <taxon>Cyanidiaceae</taxon>
        <taxon>Cyanidium</taxon>
    </lineage>
</organism>
<dbReference type="InterPro" id="IPR003094">
    <property type="entry name" value="6Pfruct_kin"/>
</dbReference>
<keyword evidence="1" id="KW-0547">Nucleotide-binding</keyword>
<dbReference type="GO" id="GO:0006000">
    <property type="term" value="P:fructose metabolic process"/>
    <property type="evidence" value="ECO:0007669"/>
    <property type="project" value="InterPro"/>
</dbReference>
<keyword evidence="2" id="KW-0067">ATP-binding</keyword>
<dbReference type="CDD" id="cd07067">
    <property type="entry name" value="HP_PGM_like"/>
    <property type="match status" value="1"/>
</dbReference>
<feature type="active site" description="Tele-phosphohistidine intermediate" evidence="3">
    <location>
        <position position="516"/>
    </location>
</feature>
<dbReference type="GO" id="GO:0005524">
    <property type="term" value="F:ATP binding"/>
    <property type="evidence" value="ECO:0007669"/>
    <property type="project" value="UniProtKB-KW"/>
</dbReference>
<dbReference type="SMART" id="SM00855">
    <property type="entry name" value="PGAM"/>
    <property type="match status" value="1"/>
</dbReference>
<dbReference type="Proteomes" id="UP001301350">
    <property type="component" value="Unassembled WGS sequence"/>
</dbReference>
<sequence>MKRIVSYNDSLAFVAEIQGSEGLLAPVTAAEADDDRRLSQDAAEADASPSRQRSQRKDASVAEPLATGTAVSGAEDQLGQRPPRRSEYGAEAGSSSRRSSGKLTSPSPQLTAATAAAEPSAPEADLGSRSPSLRRWPSPWPADACAAGGHAPPIAGGTVSAQAGDMHGWPMVPEGAEREWPRSQLDADGGVGAAASSFREVYIEPESPHAPGGIQDAFLDPHPTAASDAARYGASPQFMAQVQAEETAAAARPLAPTRTLANDAPSTADEAAPGDSTRHAHHLPEMARPAAQTLYMVRKLVIVMVGLPARGKSHIAQQLARYLNWLGHRTSIFNVGVIRRRMLGESGCDASFFAADNPEGMRLRWLFAQHALTEMLQWLFEENGQVGIFDATNSTVTRRRYVREHLERYGVRVLFLESIVDDERIVEQNILATKLNSPDYRHKDAEFAVHDFKTRLRNYEQASETITESEGCSFIQIIDGGRKFVLCNLKGHLQSKIVSYLNSVHIMPRTVYLSRHGESEWNVTGQLGGDPVITARGEQYAKQLSVFLRREFRGQSMLSVWCSQLRRTWLTVRHIATDSCICWRSLNEINAGICEGMTYEQIRTELPSEWEQRKHDKLRYRYPGGESYQDVIQRVEPIILEIERQTKPLLIVAHNAIIRSIYAFYKGLRQEEVPHVDIPLHTLIRLRTRPYGCDEQRFELLKDGAVVDRARTPDPSDSEGGALGGHTAAAAAAAAAARRKHGVVERVWFDDIDAGTS</sequence>
<dbReference type="PANTHER" id="PTHR10606:SF44">
    <property type="entry name" value="6-PHOSPHOFRUCTO 2-KINASE_FRUCTOSE 2,6-BISPHOSPHATASE LONG FORM"/>
    <property type="match status" value="1"/>
</dbReference>
<dbReference type="FunFam" id="3.40.50.300:FF:000644">
    <property type="entry name" value="GpmB, Fructose-2,6-bisphosphatase"/>
    <property type="match status" value="1"/>
</dbReference>
<dbReference type="PANTHER" id="PTHR10606">
    <property type="entry name" value="6-PHOSPHOFRUCTO-2-KINASE/FRUCTOSE-2,6-BISPHOSPHATASE"/>
    <property type="match status" value="1"/>
</dbReference>
<evidence type="ECO:0000259" key="6">
    <source>
        <dbReference type="Pfam" id="PF01591"/>
    </source>
</evidence>
<dbReference type="GO" id="GO:0005829">
    <property type="term" value="C:cytosol"/>
    <property type="evidence" value="ECO:0007669"/>
    <property type="project" value="TreeGrafter"/>
</dbReference>
<reference evidence="7 8" key="1">
    <citation type="submission" date="2022-07" db="EMBL/GenBank/DDBJ databases">
        <title>Genome-wide signatures of adaptation to extreme environments.</title>
        <authorList>
            <person name="Cho C.H."/>
            <person name="Yoon H.S."/>
        </authorList>
    </citation>
    <scope>NUCLEOTIDE SEQUENCE [LARGE SCALE GENOMIC DNA]</scope>
    <source>
        <strain evidence="7 8">DBV 063 E5</strain>
    </source>
</reference>
<feature type="region of interest" description="Disordered" evidence="5">
    <location>
        <begin position="31"/>
        <end position="167"/>
    </location>
</feature>
<protein>
    <recommendedName>
        <fullName evidence="6">6-phosphofructo-2-kinase domain-containing protein</fullName>
    </recommendedName>
</protein>
<dbReference type="InterPro" id="IPR013079">
    <property type="entry name" value="6Phosfructo_kin"/>
</dbReference>
<dbReference type="AlphaFoldDB" id="A0AAV9IXQ6"/>
<dbReference type="Pfam" id="PF01591">
    <property type="entry name" value="6PF2K"/>
    <property type="match status" value="1"/>
</dbReference>
<feature type="domain" description="6-phosphofructo-2-kinase" evidence="6">
    <location>
        <begin position="296"/>
        <end position="506"/>
    </location>
</feature>
<name>A0AAV9IXQ6_CYACA</name>
<dbReference type="InterPro" id="IPR013078">
    <property type="entry name" value="His_Pase_superF_clade-1"/>
</dbReference>
<dbReference type="InterPro" id="IPR001345">
    <property type="entry name" value="PG/BPGM_mutase_AS"/>
</dbReference>
<dbReference type="SUPFAM" id="SSF53254">
    <property type="entry name" value="Phosphoglycerate mutase-like"/>
    <property type="match status" value="1"/>
</dbReference>
<dbReference type="GO" id="GO:0003873">
    <property type="term" value="F:6-phosphofructo-2-kinase activity"/>
    <property type="evidence" value="ECO:0007669"/>
    <property type="project" value="InterPro"/>
</dbReference>
<dbReference type="Gene3D" id="3.40.50.300">
    <property type="entry name" value="P-loop containing nucleotide triphosphate hydrolases"/>
    <property type="match status" value="1"/>
</dbReference>
<dbReference type="GO" id="GO:0006003">
    <property type="term" value="P:fructose 2,6-bisphosphate metabolic process"/>
    <property type="evidence" value="ECO:0007669"/>
    <property type="project" value="InterPro"/>
</dbReference>
<proteinExistence type="predicted"/>
<feature type="compositionally biased region" description="Low complexity" evidence="5">
    <location>
        <begin position="144"/>
        <end position="157"/>
    </location>
</feature>
<dbReference type="Gene3D" id="3.40.50.1240">
    <property type="entry name" value="Phosphoglycerate mutase-like"/>
    <property type="match status" value="1"/>
</dbReference>
<dbReference type="InterPro" id="IPR029033">
    <property type="entry name" value="His_PPase_superfam"/>
</dbReference>
<keyword evidence="8" id="KW-1185">Reference proteome</keyword>
<comment type="caution">
    <text evidence="7">The sequence shown here is derived from an EMBL/GenBank/DDBJ whole genome shotgun (WGS) entry which is preliminary data.</text>
</comment>
<evidence type="ECO:0000256" key="4">
    <source>
        <dbReference type="PIRSR" id="PIRSR613078-2"/>
    </source>
</evidence>
<dbReference type="SUPFAM" id="SSF52540">
    <property type="entry name" value="P-loop containing nucleoside triphosphate hydrolases"/>
    <property type="match status" value="1"/>
</dbReference>
<feature type="binding site" evidence="4">
    <location>
        <begin position="515"/>
        <end position="522"/>
    </location>
    <ligand>
        <name>substrate</name>
    </ligand>
</feature>
<dbReference type="PRINTS" id="PR00991">
    <property type="entry name" value="6PFRUCTKNASE"/>
</dbReference>
<evidence type="ECO:0000313" key="8">
    <source>
        <dbReference type="Proteomes" id="UP001301350"/>
    </source>
</evidence>
<dbReference type="PROSITE" id="PS00175">
    <property type="entry name" value="PG_MUTASE"/>
    <property type="match status" value="1"/>
</dbReference>
<accession>A0AAV9IXQ6</accession>
<dbReference type="EMBL" id="JANCYW010000009">
    <property type="protein sequence ID" value="KAK4536583.1"/>
    <property type="molecule type" value="Genomic_DNA"/>
</dbReference>
<feature type="region of interest" description="Disordered" evidence="5">
    <location>
        <begin position="245"/>
        <end position="279"/>
    </location>
</feature>
<dbReference type="FunFam" id="3.40.50.1240:FF:000006">
    <property type="entry name" value="6-phosphofructo-2-kinase/fructose-2, 6-bisphosphatase"/>
    <property type="match status" value="1"/>
</dbReference>
<evidence type="ECO:0000313" key="7">
    <source>
        <dbReference type="EMBL" id="KAK4536583.1"/>
    </source>
</evidence>
<feature type="binding site" evidence="4">
    <location>
        <position position="567"/>
    </location>
    <ligand>
        <name>substrate</name>
    </ligand>
</feature>
<evidence type="ECO:0000256" key="1">
    <source>
        <dbReference type="ARBA" id="ARBA00022741"/>
    </source>
</evidence>